<evidence type="ECO:0000256" key="1">
    <source>
        <dbReference type="ARBA" id="ARBA00004245"/>
    </source>
</evidence>
<name>A0A9B0LK06_ODORO</name>
<evidence type="ECO:0000256" key="8">
    <source>
        <dbReference type="RuleBase" id="RU365078"/>
    </source>
</evidence>
<dbReference type="PANTHER" id="PTHR10619">
    <property type="entry name" value="F-ACTIN-CAPPING PROTEIN SUBUNIT BETA"/>
    <property type="match status" value="1"/>
</dbReference>
<dbReference type="InterPro" id="IPR037282">
    <property type="entry name" value="CapZ_alpha/beta"/>
</dbReference>
<keyword evidence="6 8" id="KW-0009">Actin-binding</keyword>
<comment type="similarity">
    <text evidence="2 8">Belongs to the F-actin-capping protein beta subunit family.</text>
</comment>
<dbReference type="RefSeq" id="XP_004396645.1">
    <property type="nucleotide sequence ID" value="XM_004396588.1"/>
</dbReference>
<gene>
    <name evidence="10" type="primary">LOC101369793</name>
</gene>
<evidence type="ECO:0000256" key="4">
    <source>
        <dbReference type="ARBA" id="ARBA00022467"/>
    </source>
</evidence>
<dbReference type="GO" id="GO:0010591">
    <property type="term" value="P:regulation of lamellipodium assembly"/>
    <property type="evidence" value="ECO:0007669"/>
    <property type="project" value="TreeGrafter"/>
</dbReference>
<evidence type="ECO:0000256" key="5">
    <source>
        <dbReference type="ARBA" id="ARBA00022490"/>
    </source>
</evidence>
<dbReference type="PANTHER" id="PTHR10619:SF1">
    <property type="entry name" value="F-ACTIN-CAPPING PROTEIN SUBUNIT BETA"/>
    <property type="match status" value="1"/>
</dbReference>
<dbReference type="GO" id="GO:0008290">
    <property type="term" value="C:F-actin capping protein complex"/>
    <property type="evidence" value="ECO:0007669"/>
    <property type="project" value="UniProtKB-UniRule"/>
</dbReference>
<keyword evidence="9" id="KW-1185">Reference proteome</keyword>
<organism evidence="9 10">
    <name type="scientific">Odobenus rosmarus divergens</name>
    <name type="common">Pacific walrus</name>
    <dbReference type="NCBI Taxonomy" id="9708"/>
    <lineage>
        <taxon>Eukaryota</taxon>
        <taxon>Metazoa</taxon>
        <taxon>Chordata</taxon>
        <taxon>Craniata</taxon>
        <taxon>Vertebrata</taxon>
        <taxon>Euteleostomi</taxon>
        <taxon>Mammalia</taxon>
        <taxon>Eutheria</taxon>
        <taxon>Laurasiatheria</taxon>
        <taxon>Carnivora</taxon>
        <taxon>Caniformia</taxon>
        <taxon>Pinnipedia</taxon>
        <taxon>Odobenidae</taxon>
        <taxon>Odobenus</taxon>
    </lineage>
</organism>
<evidence type="ECO:0000256" key="3">
    <source>
        <dbReference type="ARBA" id="ARBA00021859"/>
    </source>
</evidence>
<evidence type="ECO:0000256" key="7">
    <source>
        <dbReference type="ARBA" id="ARBA00023212"/>
    </source>
</evidence>
<sequence>MVEVQEKSSGRTAHYKLTSTVMLWLQTNKSGSGTMNLGGSLTRQMEKDETVSDCSPHIANIGRLVEDMENKIRSTLNEIYFGKTKDIVNGLRSVQTFADKSKQEALKNDLVEALKRKQQC</sequence>
<proteinExistence type="inferred from homology"/>
<keyword evidence="4 8" id="KW-0117">Actin capping</keyword>
<accession>A0A9B0LK06</accession>
<evidence type="ECO:0000256" key="6">
    <source>
        <dbReference type="ARBA" id="ARBA00023203"/>
    </source>
</evidence>
<dbReference type="GO" id="GO:0051015">
    <property type="term" value="F:actin filament binding"/>
    <property type="evidence" value="ECO:0007669"/>
    <property type="project" value="TreeGrafter"/>
</dbReference>
<evidence type="ECO:0000313" key="10">
    <source>
        <dbReference type="RefSeq" id="XP_004396645.1"/>
    </source>
</evidence>
<dbReference type="InterPro" id="IPR042276">
    <property type="entry name" value="CapZ_alpha/beta_2"/>
</dbReference>
<evidence type="ECO:0000256" key="2">
    <source>
        <dbReference type="ARBA" id="ARBA00006039"/>
    </source>
</evidence>
<dbReference type="SUPFAM" id="SSF90096">
    <property type="entry name" value="Subunits of heterodimeric actin filament capping protein Capz"/>
    <property type="match status" value="1"/>
</dbReference>
<reference evidence="10" key="1">
    <citation type="submission" date="2025-08" db="UniProtKB">
        <authorList>
            <consortium name="RefSeq"/>
        </authorList>
    </citation>
    <scope>IDENTIFICATION</scope>
</reference>
<dbReference type="AlphaFoldDB" id="A0A9B0LK06"/>
<dbReference type="GO" id="GO:0000902">
    <property type="term" value="P:cell morphogenesis"/>
    <property type="evidence" value="ECO:0007669"/>
    <property type="project" value="TreeGrafter"/>
</dbReference>
<protein>
    <recommendedName>
        <fullName evidence="3 8">F-actin-capping protein subunit beta</fullName>
    </recommendedName>
</protein>
<dbReference type="GO" id="GO:0051016">
    <property type="term" value="P:barbed-end actin filament capping"/>
    <property type="evidence" value="ECO:0007669"/>
    <property type="project" value="UniProtKB-UniRule"/>
</dbReference>
<dbReference type="Gene3D" id="3.90.1150.210">
    <property type="entry name" value="F-actin capping protein, beta subunit"/>
    <property type="match status" value="1"/>
</dbReference>
<keyword evidence="5 8" id="KW-0963">Cytoplasm</keyword>
<dbReference type="Proteomes" id="UP000245340">
    <property type="component" value="Unplaced"/>
</dbReference>
<comment type="subcellular location">
    <subcellularLocation>
        <location evidence="1 8">Cytoplasm</location>
        <location evidence="1 8">Cytoskeleton</location>
    </subcellularLocation>
</comment>
<comment type="function">
    <text evidence="8">F-actin-capping proteins bind in a Ca(2+)-independent manner to the fast growing ends of actin filaments (barbed end) thereby blocking the exchange of subunits at these ends. Unlike other capping proteins (such as gelsolin and severin), these proteins do not sever actin filaments.</text>
</comment>
<keyword evidence="7 8" id="KW-0206">Cytoskeleton</keyword>
<dbReference type="Pfam" id="PF01115">
    <property type="entry name" value="F_actin_cap_B"/>
    <property type="match status" value="1"/>
</dbReference>
<evidence type="ECO:0000313" key="9">
    <source>
        <dbReference type="Proteomes" id="UP000245340"/>
    </source>
</evidence>
<comment type="subunit">
    <text evidence="8">Heterodimer of an alpha and a beta subunit.</text>
</comment>
<dbReference type="GO" id="GO:0051490">
    <property type="term" value="P:negative regulation of filopodium assembly"/>
    <property type="evidence" value="ECO:0007669"/>
    <property type="project" value="TreeGrafter"/>
</dbReference>
<dbReference type="InterPro" id="IPR001698">
    <property type="entry name" value="CAPZB"/>
</dbReference>